<evidence type="ECO:0000256" key="1">
    <source>
        <dbReference type="ARBA" id="ARBA00004651"/>
    </source>
</evidence>
<comment type="subcellular location">
    <subcellularLocation>
        <location evidence="1">Cell membrane</location>
        <topology evidence="1">Multi-pass membrane protein</topology>
    </subcellularLocation>
</comment>
<evidence type="ECO:0000256" key="5">
    <source>
        <dbReference type="ARBA" id="ARBA00022989"/>
    </source>
</evidence>
<feature type="domain" description="Glycine transporter" evidence="8">
    <location>
        <begin position="103"/>
        <end position="175"/>
    </location>
</feature>
<feature type="transmembrane region" description="Helical" evidence="7">
    <location>
        <begin position="41"/>
        <end position="62"/>
    </location>
</feature>
<evidence type="ECO:0000313" key="10">
    <source>
        <dbReference type="Proteomes" id="UP001155057"/>
    </source>
</evidence>
<feature type="domain" description="Glycine transporter" evidence="8">
    <location>
        <begin position="17"/>
        <end position="89"/>
    </location>
</feature>
<dbReference type="Proteomes" id="UP001155057">
    <property type="component" value="Unassembled WGS sequence"/>
</dbReference>
<dbReference type="InterPro" id="IPR005115">
    <property type="entry name" value="Gly_transporter"/>
</dbReference>
<feature type="transmembrane region" description="Helical" evidence="7">
    <location>
        <begin position="74"/>
        <end position="91"/>
    </location>
</feature>
<keyword evidence="3" id="KW-1003">Cell membrane</keyword>
<dbReference type="Pfam" id="PF03458">
    <property type="entry name" value="Gly_transporter"/>
    <property type="match status" value="2"/>
</dbReference>
<evidence type="ECO:0000256" key="3">
    <source>
        <dbReference type="ARBA" id="ARBA00022475"/>
    </source>
</evidence>
<keyword evidence="4 7" id="KW-0812">Transmembrane</keyword>
<sequence length="216" mass="22370">MESLRPMPVSPGTVLYVLDLFGTAVFAVSGALAAGRRRMDLFGALVIAAVTAVGGGTIRDLILDRHPVFWIQDLRYLAVIAGAGGLTFAYTSVFRPPRQSLEVADAFGLAVFSVVGARVALGVGAPPVVVVIMSAVTATVGGMVRDVLCDETPLILREEIYATAALSGGVLYLGLRAAALPEAAVAGLTIVAVSAVRLAALRWGVHLPSFRVEEAG</sequence>
<reference evidence="9" key="1">
    <citation type="submission" date="2022-08" db="EMBL/GenBank/DDBJ databases">
        <title>Genomic Encyclopedia of Type Strains, Phase V (KMG-V): Genome sequencing to study the core and pangenomes of soil and plant-associated prokaryotes.</title>
        <authorList>
            <person name="Whitman W."/>
        </authorList>
    </citation>
    <scope>NUCLEOTIDE SEQUENCE</scope>
    <source>
        <strain evidence="9">SP3049</strain>
    </source>
</reference>
<evidence type="ECO:0000256" key="6">
    <source>
        <dbReference type="ARBA" id="ARBA00023136"/>
    </source>
</evidence>
<dbReference type="PANTHER" id="PTHR30506:SF3">
    <property type="entry name" value="UPF0126 INNER MEMBRANE PROTEIN YADS-RELATED"/>
    <property type="match status" value="1"/>
</dbReference>
<dbReference type="OMA" id="DRRPFYW"/>
<dbReference type="AlphaFoldDB" id="A0A9X2T4N2"/>
<evidence type="ECO:0000313" key="9">
    <source>
        <dbReference type="EMBL" id="MCS3711385.1"/>
    </source>
</evidence>
<protein>
    <submittedName>
        <fullName evidence="9">Membrane protein YeiH</fullName>
    </submittedName>
</protein>
<gene>
    <name evidence="9" type="ORF">GGP61_003018</name>
</gene>
<evidence type="ECO:0000259" key="8">
    <source>
        <dbReference type="Pfam" id="PF03458"/>
    </source>
</evidence>
<dbReference type="RefSeq" id="WP_011405272.1">
    <property type="nucleotide sequence ID" value="NZ_CALTSN010000015.1"/>
</dbReference>
<dbReference type="PANTHER" id="PTHR30506">
    <property type="entry name" value="INNER MEMBRANE PROTEIN"/>
    <property type="match status" value="1"/>
</dbReference>
<evidence type="ECO:0000256" key="2">
    <source>
        <dbReference type="ARBA" id="ARBA00008193"/>
    </source>
</evidence>
<feature type="transmembrane region" description="Helical" evidence="7">
    <location>
        <begin position="185"/>
        <end position="205"/>
    </location>
</feature>
<dbReference type="GO" id="GO:0005886">
    <property type="term" value="C:plasma membrane"/>
    <property type="evidence" value="ECO:0007669"/>
    <property type="project" value="UniProtKB-SubCell"/>
</dbReference>
<evidence type="ECO:0000256" key="7">
    <source>
        <dbReference type="SAM" id="Phobius"/>
    </source>
</evidence>
<organism evidence="9 10">
    <name type="scientific">Salinibacter ruber</name>
    <dbReference type="NCBI Taxonomy" id="146919"/>
    <lineage>
        <taxon>Bacteria</taxon>
        <taxon>Pseudomonadati</taxon>
        <taxon>Rhodothermota</taxon>
        <taxon>Rhodothermia</taxon>
        <taxon>Rhodothermales</taxon>
        <taxon>Salinibacteraceae</taxon>
        <taxon>Salinibacter</taxon>
    </lineage>
</organism>
<keyword evidence="6 7" id="KW-0472">Membrane</keyword>
<feature type="transmembrane region" description="Helical" evidence="7">
    <location>
        <begin position="14"/>
        <end position="34"/>
    </location>
</feature>
<name>A0A9X2T4N2_9BACT</name>
<evidence type="ECO:0000256" key="4">
    <source>
        <dbReference type="ARBA" id="ARBA00022692"/>
    </source>
</evidence>
<dbReference type="EMBL" id="JANUAE010000013">
    <property type="protein sequence ID" value="MCS3711385.1"/>
    <property type="molecule type" value="Genomic_DNA"/>
</dbReference>
<comment type="similarity">
    <text evidence="2">Belongs to the UPF0126 family.</text>
</comment>
<comment type="caution">
    <text evidence="9">The sequence shown here is derived from an EMBL/GenBank/DDBJ whole genome shotgun (WGS) entry which is preliminary data.</text>
</comment>
<proteinExistence type="inferred from homology"/>
<accession>A0A9X2T4N2</accession>
<keyword evidence="5 7" id="KW-1133">Transmembrane helix</keyword>